<dbReference type="EMBL" id="FOBB01000005">
    <property type="protein sequence ID" value="SEM55142.1"/>
    <property type="molecule type" value="Genomic_DNA"/>
</dbReference>
<organism evidence="2 3">
    <name type="scientific">Chitinophaga rupis</name>
    <dbReference type="NCBI Taxonomy" id="573321"/>
    <lineage>
        <taxon>Bacteria</taxon>
        <taxon>Pseudomonadati</taxon>
        <taxon>Bacteroidota</taxon>
        <taxon>Chitinophagia</taxon>
        <taxon>Chitinophagales</taxon>
        <taxon>Chitinophagaceae</taxon>
        <taxon>Chitinophaga</taxon>
    </lineage>
</organism>
<dbReference type="InterPro" id="IPR036278">
    <property type="entry name" value="Sialidase_sf"/>
</dbReference>
<dbReference type="STRING" id="573321.SAMN04488505_10515"/>
<sequence>MAAWFGGSRESAPDVCIYTSTWENGQWSAPRRVADGVINDTLRYPCWNPVLFRTRAGRLLLFYKIGKSPREWWGVMRTSSDDGKHWSAAQKLRDSLLGPIKNKPVQLANGDILYPSSTESKDEKQWHIHLERSDAEAQYWQYLPVNNDTFGVIQPSILFHKGDSLQLLCRSRQNYVVQAWSGNQGATWGPLSKTDLPNPNSGTDAVTLRNGLQVLVYNPLSAGKEWFEGRSKLNVALSADGRHWKDIYALEDQQKGEFSYPAIIQTPDGLLHITYTADRKNIRHVVLRVK</sequence>
<reference evidence="2 3" key="1">
    <citation type="submission" date="2016-10" db="EMBL/GenBank/DDBJ databases">
        <authorList>
            <person name="de Groot N.N."/>
        </authorList>
    </citation>
    <scope>NUCLEOTIDE SEQUENCE [LARGE SCALE GENOMIC DNA]</scope>
    <source>
        <strain evidence="2 3">DSM 21039</strain>
    </source>
</reference>
<name>A0A1H7Z977_9BACT</name>
<protein>
    <submittedName>
        <fullName evidence="2">Predicted neuraminidase (Sialidase)</fullName>
    </submittedName>
</protein>
<accession>A0A1H7Z977</accession>
<keyword evidence="3" id="KW-1185">Reference proteome</keyword>
<dbReference type="InterPro" id="IPR011040">
    <property type="entry name" value="Sialidase"/>
</dbReference>
<evidence type="ECO:0000313" key="2">
    <source>
        <dbReference type="EMBL" id="SEM55142.1"/>
    </source>
</evidence>
<evidence type="ECO:0000259" key="1">
    <source>
        <dbReference type="Pfam" id="PF13088"/>
    </source>
</evidence>
<dbReference type="Pfam" id="PF13088">
    <property type="entry name" value="BNR_2"/>
    <property type="match status" value="1"/>
</dbReference>
<dbReference type="Proteomes" id="UP000198984">
    <property type="component" value="Unassembled WGS sequence"/>
</dbReference>
<evidence type="ECO:0000313" key="3">
    <source>
        <dbReference type="Proteomes" id="UP000198984"/>
    </source>
</evidence>
<dbReference type="PANTHER" id="PTHR43752:SF2">
    <property type="entry name" value="BNR_ASP-BOX REPEAT FAMILY PROTEIN"/>
    <property type="match status" value="1"/>
</dbReference>
<feature type="domain" description="Sialidase" evidence="1">
    <location>
        <begin position="1"/>
        <end position="273"/>
    </location>
</feature>
<gene>
    <name evidence="2" type="ORF">SAMN04488505_10515</name>
</gene>
<proteinExistence type="predicted"/>
<dbReference type="PANTHER" id="PTHR43752">
    <property type="entry name" value="BNR/ASP-BOX REPEAT FAMILY PROTEIN"/>
    <property type="match status" value="1"/>
</dbReference>
<dbReference type="SUPFAM" id="SSF50939">
    <property type="entry name" value="Sialidases"/>
    <property type="match status" value="1"/>
</dbReference>
<dbReference type="Gene3D" id="2.120.10.10">
    <property type="match status" value="1"/>
</dbReference>
<dbReference type="CDD" id="cd15482">
    <property type="entry name" value="Sialidase_non-viral"/>
    <property type="match status" value="1"/>
</dbReference>
<dbReference type="AlphaFoldDB" id="A0A1H7Z977"/>